<protein>
    <recommendedName>
        <fullName evidence="1">Metallo-beta-lactamase domain-containing protein</fullName>
    </recommendedName>
</protein>
<evidence type="ECO:0000313" key="2">
    <source>
        <dbReference type="EMBL" id="KAI5083228.1"/>
    </source>
</evidence>
<dbReference type="Gene3D" id="3.30.70.20">
    <property type="match status" value="1"/>
</dbReference>
<name>A0A9D4ZPN4_ADICA</name>
<dbReference type="InterPro" id="IPR001279">
    <property type="entry name" value="Metallo-B-lactamas"/>
</dbReference>
<dbReference type="Pfam" id="PF00753">
    <property type="entry name" value="Lactamase_B"/>
    <property type="match status" value="1"/>
</dbReference>
<dbReference type="EMBL" id="JABFUD020000002">
    <property type="protein sequence ID" value="KAI5083228.1"/>
    <property type="molecule type" value="Genomic_DNA"/>
</dbReference>
<proteinExistence type="predicted"/>
<dbReference type="OrthoDB" id="17458at2759"/>
<evidence type="ECO:0000259" key="1">
    <source>
        <dbReference type="SMART" id="SM00849"/>
    </source>
</evidence>
<keyword evidence="3" id="KW-1185">Reference proteome</keyword>
<gene>
    <name evidence="2" type="ORF">GOP47_0002971</name>
</gene>
<dbReference type="SMART" id="SM00849">
    <property type="entry name" value="Lactamase_B"/>
    <property type="match status" value="1"/>
</dbReference>
<dbReference type="Proteomes" id="UP000886520">
    <property type="component" value="Chromosome 3"/>
</dbReference>
<comment type="caution">
    <text evidence="2">The sequence shown here is derived from an EMBL/GenBank/DDBJ whole genome shotgun (WGS) entry which is preliminary data.</text>
</comment>
<dbReference type="InterPro" id="IPR036866">
    <property type="entry name" value="RibonucZ/Hydroxyglut_hydro"/>
</dbReference>
<dbReference type="Pfam" id="PF13370">
    <property type="entry name" value="Fer4_13"/>
    <property type="match status" value="1"/>
</dbReference>
<dbReference type="SUPFAM" id="SSF56281">
    <property type="entry name" value="Metallo-hydrolase/oxidoreductase"/>
    <property type="match status" value="1"/>
</dbReference>
<dbReference type="PANTHER" id="PTHR42773">
    <property type="entry name" value="METALLO-BETA-LACTAMASE-RELATED"/>
    <property type="match status" value="1"/>
</dbReference>
<dbReference type="CDD" id="cd07727">
    <property type="entry name" value="YmaE-like_MBL-fold"/>
    <property type="match status" value="1"/>
</dbReference>
<dbReference type="SUPFAM" id="SSF54862">
    <property type="entry name" value="4Fe-4S ferredoxins"/>
    <property type="match status" value="1"/>
</dbReference>
<evidence type="ECO:0000313" key="3">
    <source>
        <dbReference type="Proteomes" id="UP000886520"/>
    </source>
</evidence>
<dbReference type="PANTHER" id="PTHR42773:SF1">
    <property type="entry name" value="METALLO-BETA-LACTAMASE FAMILY PROTEIN"/>
    <property type="match status" value="1"/>
</dbReference>
<sequence>MALRFPYCSNSCYIFRPIGNHGDHPSSLKHKQAAIRCSSARSARRPQNVPGEFYVDHTCIDCDVCRWMAPNSFTRVESQSAVYNQPSTSTQRVAALQALLSCPTASIHTETPPADILQAHSTFPIPIHEDSLPGVYHCGYHSKKSFAAASYFIKRPGGNILVDSPRYSERLAQNLQELGGVDYFFLTHKDDVADHDRWQKRFNCPRILHEQEVTADTAGVEIKLKGKGPWDFLGPDIDLLFFPGHTEASVCLHLKPLKVLFSGDSIANIPQGYLHVDPNFNWYSVDIQMESIKTLLPLDFLWILPGHGRRAKYNNVEEKNKAINDLLDSVYVRVAPLPSIEQNHLQKASLHDLARTTIKLSIHGTKLTRLVHTGYTRLSIF</sequence>
<accession>A0A9D4ZPN4</accession>
<organism evidence="2 3">
    <name type="scientific">Adiantum capillus-veneris</name>
    <name type="common">Maidenhair fern</name>
    <dbReference type="NCBI Taxonomy" id="13818"/>
    <lineage>
        <taxon>Eukaryota</taxon>
        <taxon>Viridiplantae</taxon>
        <taxon>Streptophyta</taxon>
        <taxon>Embryophyta</taxon>
        <taxon>Tracheophyta</taxon>
        <taxon>Polypodiopsida</taxon>
        <taxon>Polypodiidae</taxon>
        <taxon>Polypodiales</taxon>
        <taxon>Pteridineae</taxon>
        <taxon>Pteridaceae</taxon>
        <taxon>Vittarioideae</taxon>
        <taxon>Adiantum</taxon>
    </lineage>
</organism>
<dbReference type="Gene3D" id="3.60.15.10">
    <property type="entry name" value="Ribonuclease Z/Hydroxyacylglutathione hydrolase-like"/>
    <property type="match status" value="1"/>
</dbReference>
<feature type="domain" description="Metallo-beta-lactamase" evidence="1">
    <location>
        <begin position="147"/>
        <end position="307"/>
    </location>
</feature>
<dbReference type="AlphaFoldDB" id="A0A9D4ZPN4"/>
<reference evidence="2" key="1">
    <citation type="submission" date="2021-01" db="EMBL/GenBank/DDBJ databases">
        <title>Adiantum capillus-veneris genome.</title>
        <authorList>
            <person name="Fang Y."/>
            <person name="Liao Q."/>
        </authorList>
    </citation>
    <scope>NUCLEOTIDE SEQUENCE</scope>
    <source>
        <strain evidence="2">H3</strain>
        <tissue evidence="2">Leaf</tissue>
    </source>
</reference>